<accession>A0A2H4T2R1</accession>
<evidence type="ECO:0000313" key="4">
    <source>
        <dbReference type="EMBL" id="ATY70206.1"/>
    </source>
</evidence>
<dbReference type="InterPro" id="IPR013762">
    <property type="entry name" value="Integrase-like_cat_sf"/>
</dbReference>
<evidence type="ECO:0000259" key="3">
    <source>
        <dbReference type="Pfam" id="PF00589"/>
    </source>
</evidence>
<comment type="similarity">
    <text evidence="1">Belongs to the 'phage' integrase family.</text>
</comment>
<dbReference type="InterPro" id="IPR002104">
    <property type="entry name" value="Integrase_catalytic"/>
</dbReference>
<keyword evidence="2" id="KW-0233">DNA recombination</keyword>
<dbReference type="GO" id="GO:0015074">
    <property type="term" value="P:DNA integration"/>
    <property type="evidence" value="ECO:0007669"/>
    <property type="project" value="InterPro"/>
</dbReference>
<dbReference type="RefSeq" id="YP_009553430.1">
    <property type="nucleotide sequence ID" value="NC_040789.1"/>
</dbReference>
<dbReference type="GO" id="GO:0003677">
    <property type="term" value="F:DNA binding"/>
    <property type="evidence" value="ECO:0007669"/>
    <property type="project" value="InterPro"/>
</dbReference>
<feature type="domain" description="Tyr recombinase" evidence="3">
    <location>
        <begin position="179"/>
        <end position="341"/>
    </location>
</feature>
<dbReference type="EMBL" id="KY457233">
    <property type="protein sequence ID" value="ATY70206.1"/>
    <property type="molecule type" value="Genomic_DNA"/>
</dbReference>
<proteinExistence type="inferred from homology"/>
<sequence>MPKCQLNKKSNALATFLSAPYEKPVEPITIRKPHTVSELRQLNEAKLTALLPSLPLEDVIRKTLPTPSKHREPIKSVSESINELPKTLVNAIKSLKLLEEPNMENRAAFFIGYCKYKNYNYNTTNRYFTILRRTNVFGDDPKLRPNKLAFIDNGKQHERIVSMADFRTFAIYLQENLTKLNAPIAIALFTGLRTSEILQFSTYTLYQLHEKKIPVAIKRKQTVVSAVSSEPIYWEPIYNTHLNAFVDRLINDIYSTDYQLFIETTINTKLFRVTPKTLGNRIKALYYDAVGKLAPLGFGVHSCRNMIAMLMAEKSENIMAIQSFLQHKNIKTTRQYIRSDYTYTTSEFNRLTQYEFNDTFEKLIPK</sequence>
<protein>
    <submittedName>
        <fullName evidence="4">DNAint/rec</fullName>
    </submittedName>
</protein>
<reference evidence="4" key="1">
    <citation type="journal article" date="2021" name="Virus">
        <title>The discovery, distribution and diversity of DNA viruses associated with Drosophila melanogaster in Europe.</title>
        <authorList>
            <person name="Wallace M.A."/>
            <person name="Coffman K.A."/>
            <person name="Gilbert C."/>
            <person name="Ravindran S."/>
            <person name="Albery G.F."/>
            <person name="Abbott J."/>
            <person name="Argyridou E."/>
            <person name="Bellosta P."/>
            <person name="Betancourt A.J."/>
            <person name="Colinet H."/>
            <person name="Eric K."/>
            <person name="Glaser-Schmitt A."/>
            <person name="Grath S."/>
            <person name="Jelic M."/>
            <person name="Kankare M."/>
            <person name="Kozeretska I."/>
            <person name="Loeschcke V."/>
            <person name="Montchamp-Moreau C."/>
            <person name="Ometto L."/>
            <person name="Onder B.S."/>
            <person name="Orengo D.J."/>
            <person name="Parsch J."/>
            <person name="Pascual M."/>
            <person name="Patenkovic A."/>
            <person name="Puerma E."/>
            <person name="Ritchie M.G."/>
            <person name="Rota-Stabelli O."/>
            <person name="Schou M.F."/>
            <person name="Serga S.V."/>
            <person name="Stamenkovic-Radak M."/>
            <person name="Tanaskovic M."/>
            <person name="Veselinovic M.S."/>
            <person name="Vieira J."/>
            <person name="Vieira C.P."/>
            <person name="Kapun M."/>
            <person name="Flatt T."/>
            <person name="Gonzalez J."/>
            <person name="Staubach F."/>
            <person name="Obbard D.J."/>
        </authorList>
    </citation>
    <scope>NUCLEOTIDE SEQUENCE</scope>
    <source>
        <strain evidence="4">DrosEU28 Tomelloso 2015</strain>
    </source>
</reference>
<organism evidence="4">
    <name type="scientific">Tomelloso virus</name>
    <dbReference type="NCBI Taxonomy" id="2053981"/>
    <lineage>
        <taxon>Viruses</taxon>
        <taxon>Viruses incertae sedis</taxon>
        <taxon>Naldaviricetes</taxon>
        <taxon>Lefavirales</taxon>
        <taxon>Nudiviridae</taxon>
        <taxon>Alphanudivirus</taxon>
        <taxon>Alphanudivirus alterdromelanogasteris</taxon>
    </lineage>
</organism>
<dbReference type="Proteomes" id="UP000289333">
    <property type="component" value="Segment"/>
</dbReference>
<evidence type="ECO:0000313" key="5">
    <source>
        <dbReference type="Proteomes" id="UP000289333"/>
    </source>
</evidence>
<dbReference type="GeneID" id="41701396"/>
<dbReference type="KEGG" id="vg:41701396"/>
<evidence type="ECO:0000256" key="2">
    <source>
        <dbReference type="ARBA" id="ARBA00023172"/>
    </source>
</evidence>
<dbReference type="GO" id="GO:0006310">
    <property type="term" value="P:DNA recombination"/>
    <property type="evidence" value="ECO:0007669"/>
    <property type="project" value="UniProtKB-KW"/>
</dbReference>
<dbReference type="CDD" id="cd00397">
    <property type="entry name" value="DNA_BRE_C"/>
    <property type="match status" value="1"/>
</dbReference>
<evidence type="ECO:0000256" key="1">
    <source>
        <dbReference type="ARBA" id="ARBA00008857"/>
    </source>
</evidence>
<name>A0A2H4T2R1_9VIRU</name>
<dbReference type="Gene3D" id="1.10.443.10">
    <property type="entry name" value="Intergrase catalytic core"/>
    <property type="match status" value="1"/>
</dbReference>
<dbReference type="OrthoDB" id="7412at10239"/>
<dbReference type="InterPro" id="IPR011010">
    <property type="entry name" value="DNA_brk_join_enz"/>
</dbReference>
<dbReference type="Pfam" id="PF00589">
    <property type="entry name" value="Phage_integrase"/>
    <property type="match status" value="1"/>
</dbReference>
<keyword evidence="5" id="KW-1185">Reference proteome</keyword>
<dbReference type="SUPFAM" id="SSF56349">
    <property type="entry name" value="DNA breaking-rejoining enzymes"/>
    <property type="match status" value="1"/>
</dbReference>